<reference evidence="1" key="1">
    <citation type="submission" date="2018-06" db="EMBL/GenBank/DDBJ databases">
        <authorList>
            <person name="Ashton P.M."/>
            <person name="Dallman T."/>
            <person name="Nair S."/>
            <person name="De Pinna E."/>
            <person name="Peters T."/>
            <person name="Grant K."/>
        </authorList>
    </citation>
    <scope>NUCLEOTIDE SEQUENCE [LARGE SCALE GENOMIC DNA]</scope>
    <source>
        <strain evidence="1">449454</strain>
    </source>
</reference>
<dbReference type="AlphaFoldDB" id="A0A5U8J5Q9"/>
<dbReference type="EMBL" id="AAGTPA010000007">
    <property type="protein sequence ID" value="EBR8432926.1"/>
    <property type="molecule type" value="Genomic_DNA"/>
</dbReference>
<evidence type="ECO:0000313" key="1">
    <source>
        <dbReference type="EMBL" id="EBR8432926.1"/>
    </source>
</evidence>
<name>A0A5U8J5Q9_SALET</name>
<accession>A0A5U8J5Q9</accession>
<gene>
    <name evidence="1" type="ORF">DOI44_07690</name>
</gene>
<protein>
    <submittedName>
        <fullName evidence="1">Zinc ribbon domain-containing protein</fullName>
    </submittedName>
</protein>
<proteinExistence type="predicted"/>
<organism evidence="1">
    <name type="scientific">Salmonella enterica subsp. enterica serovar Panama</name>
    <dbReference type="NCBI Taxonomy" id="29472"/>
    <lineage>
        <taxon>Bacteria</taxon>
        <taxon>Pseudomonadati</taxon>
        <taxon>Pseudomonadota</taxon>
        <taxon>Gammaproteobacteria</taxon>
        <taxon>Enterobacterales</taxon>
        <taxon>Enterobacteriaceae</taxon>
        <taxon>Salmonella</taxon>
    </lineage>
</organism>
<comment type="caution">
    <text evidence="1">The sequence shown here is derived from an EMBL/GenBank/DDBJ whole genome shotgun (WGS) entry which is preliminary data.</text>
</comment>
<dbReference type="Proteomes" id="UP000839597">
    <property type="component" value="Unassembled WGS sequence"/>
</dbReference>
<sequence>MKDINTPPEVVEKIKALIEELHDVCIKNGVPLIISALVGRRATTRGELIDRLFSVHLDIPADVTDSSILAASEVLRMRAVPEAFITELEMIRKMMESAETCNCPECQADRARKH</sequence>